<name>A0ABV7TY86_9NEIS</name>
<dbReference type="RefSeq" id="WP_390281613.1">
    <property type="nucleotide sequence ID" value="NZ_JBHRYH010000046.1"/>
</dbReference>
<comment type="similarity">
    <text evidence="1">Belongs to the DNA polymerase type-Y family.</text>
</comment>
<dbReference type="InterPro" id="IPR043128">
    <property type="entry name" value="Rev_trsase/Diguanyl_cyclase"/>
</dbReference>
<evidence type="ECO:0000259" key="6">
    <source>
        <dbReference type="PROSITE" id="PS50173"/>
    </source>
</evidence>
<dbReference type="Pfam" id="PF11799">
    <property type="entry name" value="IMS_C"/>
    <property type="match status" value="1"/>
</dbReference>
<dbReference type="PANTHER" id="PTHR11076:SF34">
    <property type="entry name" value="PROTEIN UMUC"/>
    <property type="match status" value="1"/>
</dbReference>
<dbReference type="InterPro" id="IPR043502">
    <property type="entry name" value="DNA/RNA_pol_sf"/>
</dbReference>
<keyword evidence="3" id="KW-0741">SOS mutagenesis</keyword>
<sequence length="428" mass="47568">MPPDSCFGLMDGNNFYVSCERLFNPQLHGVPVVVLSNNDGCIVSRSPEAKAIGVPMGVAFHEARNLLYRHRGKALSSNYELYGSLSRRMMTLAAQHAGAQEIYSIDECFLDFAGLPEPQTRARQLRQAVQHKLGLPVSIGIGSSKTLAKLANLVAKQQPRFGGVFDWQMLNAAEQDAQLRAMDVGMVWGIGQRLREQLQRLGIANAAQLAAANPAWSRQRFGLAMERTVRELRGEACLDICDITPPRKQIHSTRSFAHRLGDLDELRAAISHHVARSAEKLRAQHSATRLLHVMLRADPPGRGGGLQRRNWASLSLLLPSTDTRELTRQALLLLQTLYLPGVRYHKCGVVLDELVAGDFSRQHDLFLGGESARGQQLMQTVDSINHRFGRDSIRTGSSLLGCGRWHMRQDKLSPRCTTRWDELLSAST</sequence>
<dbReference type="InterPro" id="IPR025188">
    <property type="entry name" value="DUF4113"/>
</dbReference>
<keyword evidence="8" id="KW-1185">Reference proteome</keyword>
<dbReference type="Proteomes" id="UP001595636">
    <property type="component" value="Unassembled WGS sequence"/>
</dbReference>
<evidence type="ECO:0000313" key="7">
    <source>
        <dbReference type="EMBL" id="MFC3627701.1"/>
    </source>
</evidence>
<accession>A0ABV7TY86</accession>
<dbReference type="Pfam" id="PF13438">
    <property type="entry name" value="DUF4113"/>
    <property type="match status" value="1"/>
</dbReference>
<proteinExistence type="inferred from homology"/>
<dbReference type="InterPro" id="IPR001126">
    <property type="entry name" value="UmuC"/>
</dbReference>
<comment type="caution">
    <text evidence="7">The sequence shown here is derived from an EMBL/GenBank/DDBJ whole genome shotgun (WGS) entry which is preliminary data.</text>
</comment>
<protein>
    <submittedName>
        <fullName evidence="7">Y-family DNA polymerase</fullName>
    </submittedName>
</protein>
<dbReference type="InterPro" id="IPR017961">
    <property type="entry name" value="DNA_pol_Y-fam_little_finger"/>
</dbReference>
<dbReference type="SUPFAM" id="SSF56672">
    <property type="entry name" value="DNA/RNA polymerases"/>
    <property type="match status" value="1"/>
</dbReference>
<keyword evidence="4" id="KW-0234">DNA repair</keyword>
<evidence type="ECO:0000256" key="5">
    <source>
        <dbReference type="ARBA" id="ARBA00023236"/>
    </source>
</evidence>
<dbReference type="InterPro" id="IPR050116">
    <property type="entry name" value="DNA_polymerase-Y"/>
</dbReference>
<evidence type="ECO:0000256" key="1">
    <source>
        <dbReference type="ARBA" id="ARBA00010945"/>
    </source>
</evidence>
<evidence type="ECO:0000256" key="2">
    <source>
        <dbReference type="ARBA" id="ARBA00022763"/>
    </source>
</evidence>
<dbReference type="PANTHER" id="PTHR11076">
    <property type="entry name" value="DNA REPAIR POLYMERASE UMUC / TRANSFERASE FAMILY MEMBER"/>
    <property type="match status" value="1"/>
</dbReference>
<evidence type="ECO:0000313" key="8">
    <source>
        <dbReference type="Proteomes" id="UP001595636"/>
    </source>
</evidence>
<keyword evidence="2" id="KW-0227">DNA damage</keyword>
<keyword evidence="5" id="KW-0742">SOS response</keyword>
<evidence type="ECO:0000256" key="3">
    <source>
        <dbReference type="ARBA" id="ARBA00023199"/>
    </source>
</evidence>
<evidence type="ECO:0000256" key="4">
    <source>
        <dbReference type="ARBA" id="ARBA00023204"/>
    </source>
</evidence>
<dbReference type="EMBL" id="JBHRYH010000046">
    <property type="protein sequence ID" value="MFC3627701.1"/>
    <property type="molecule type" value="Genomic_DNA"/>
</dbReference>
<feature type="domain" description="UmuC" evidence="6">
    <location>
        <begin position="7"/>
        <end position="191"/>
    </location>
</feature>
<dbReference type="CDD" id="cd01700">
    <property type="entry name" value="PolY_Pol_V_umuC"/>
    <property type="match status" value="1"/>
</dbReference>
<dbReference type="Gene3D" id="3.40.1170.60">
    <property type="match status" value="1"/>
</dbReference>
<organism evidence="7 8">
    <name type="scientific">Vogesella amnigena</name>
    <dbReference type="NCBI Taxonomy" id="1507449"/>
    <lineage>
        <taxon>Bacteria</taxon>
        <taxon>Pseudomonadati</taxon>
        <taxon>Pseudomonadota</taxon>
        <taxon>Betaproteobacteria</taxon>
        <taxon>Neisseriales</taxon>
        <taxon>Chromobacteriaceae</taxon>
        <taxon>Vogesella</taxon>
    </lineage>
</organism>
<dbReference type="Gene3D" id="1.10.150.20">
    <property type="entry name" value="5' to 3' exonuclease, C-terminal subdomain"/>
    <property type="match status" value="1"/>
</dbReference>
<dbReference type="Pfam" id="PF00817">
    <property type="entry name" value="IMS"/>
    <property type="match status" value="1"/>
</dbReference>
<dbReference type="Gene3D" id="3.30.70.270">
    <property type="match status" value="1"/>
</dbReference>
<gene>
    <name evidence="7" type="ORF">ACFOKJ_16390</name>
</gene>
<dbReference type="PROSITE" id="PS50173">
    <property type="entry name" value="UMUC"/>
    <property type="match status" value="1"/>
</dbReference>
<reference evidence="8" key="1">
    <citation type="journal article" date="2019" name="Int. J. Syst. Evol. Microbiol.">
        <title>The Global Catalogue of Microorganisms (GCM) 10K type strain sequencing project: providing services to taxonomists for standard genome sequencing and annotation.</title>
        <authorList>
            <consortium name="The Broad Institute Genomics Platform"/>
            <consortium name="The Broad Institute Genome Sequencing Center for Infectious Disease"/>
            <person name="Wu L."/>
            <person name="Ma J."/>
        </authorList>
    </citation>
    <scope>NUCLEOTIDE SEQUENCE [LARGE SCALE GENOMIC DNA]</scope>
    <source>
        <strain evidence="8">KCTC 42195</strain>
    </source>
</reference>